<evidence type="ECO:0008006" key="4">
    <source>
        <dbReference type="Google" id="ProtNLM"/>
    </source>
</evidence>
<dbReference type="Proteomes" id="UP001589683">
    <property type="component" value="Unassembled WGS sequence"/>
</dbReference>
<organism evidence="2 3">
    <name type="scientific">Pseudohalocynthiibacter aestuariivivens</name>
    <dbReference type="NCBI Taxonomy" id="1591409"/>
    <lineage>
        <taxon>Bacteria</taxon>
        <taxon>Pseudomonadati</taxon>
        <taxon>Pseudomonadota</taxon>
        <taxon>Alphaproteobacteria</taxon>
        <taxon>Rhodobacterales</taxon>
        <taxon>Paracoccaceae</taxon>
        <taxon>Pseudohalocynthiibacter</taxon>
    </lineage>
</organism>
<evidence type="ECO:0000313" key="2">
    <source>
        <dbReference type="EMBL" id="MFB9230910.1"/>
    </source>
</evidence>
<keyword evidence="1" id="KW-1133">Transmembrane helix</keyword>
<gene>
    <name evidence="2" type="ORF">ACFFUT_03795</name>
</gene>
<accession>A0ABV5JBS3</accession>
<evidence type="ECO:0000313" key="3">
    <source>
        <dbReference type="Proteomes" id="UP001589683"/>
    </source>
</evidence>
<name>A0ABV5JBS3_9RHOB</name>
<dbReference type="EMBL" id="JBHMEA010000008">
    <property type="protein sequence ID" value="MFB9230910.1"/>
    <property type="molecule type" value="Genomic_DNA"/>
</dbReference>
<evidence type="ECO:0000256" key="1">
    <source>
        <dbReference type="SAM" id="Phobius"/>
    </source>
</evidence>
<comment type="caution">
    <text evidence="2">The sequence shown here is derived from an EMBL/GenBank/DDBJ whole genome shotgun (WGS) entry which is preliminary data.</text>
</comment>
<keyword evidence="3" id="KW-1185">Reference proteome</keyword>
<dbReference type="RefSeq" id="WP_213890883.1">
    <property type="nucleotide sequence ID" value="NZ_JAGFNU010000015.1"/>
</dbReference>
<keyword evidence="1" id="KW-0472">Membrane</keyword>
<keyword evidence="1" id="KW-0812">Transmembrane</keyword>
<proteinExistence type="predicted"/>
<reference evidence="2 3" key="1">
    <citation type="submission" date="2024-09" db="EMBL/GenBank/DDBJ databases">
        <authorList>
            <person name="Sun Q."/>
            <person name="Mori K."/>
        </authorList>
    </citation>
    <scope>NUCLEOTIDE SEQUENCE [LARGE SCALE GENOMIC DNA]</scope>
    <source>
        <strain evidence="2 3">CECT 8726</strain>
    </source>
</reference>
<sequence length="74" mass="8959">MTQPDRRYKFGRHLEALTDEVFHVFRWTLMVGFARFLATEFPSPLLDLLYWALTMLLFGYLSSRFLLRPELRIF</sequence>
<feature type="transmembrane region" description="Helical" evidence="1">
    <location>
        <begin position="50"/>
        <end position="67"/>
    </location>
</feature>
<protein>
    <recommendedName>
        <fullName evidence="4">ABC transporter permease</fullName>
    </recommendedName>
</protein>
<feature type="transmembrane region" description="Helical" evidence="1">
    <location>
        <begin position="21"/>
        <end position="38"/>
    </location>
</feature>